<keyword evidence="4" id="KW-1185">Reference proteome</keyword>
<organism evidence="3 4">
    <name type="scientific">Isoptericola sediminis</name>
    <dbReference type="NCBI Taxonomy" id="2733572"/>
    <lineage>
        <taxon>Bacteria</taxon>
        <taxon>Bacillati</taxon>
        <taxon>Actinomycetota</taxon>
        <taxon>Actinomycetes</taxon>
        <taxon>Micrococcales</taxon>
        <taxon>Promicromonosporaceae</taxon>
        <taxon>Isoptericola</taxon>
    </lineage>
</organism>
<dbReference type="RefSeq" id="WP_171246257.1">
    <property type="nucleotide sequence ID" value="NZ_JABFAJ010000007.1"/>
</dbReference>
<dbReference type="InterPro" id="IPR003735">
    <property type="entry name" value="Metal_Tscrpt_repr"/>
</dbReference>
<dbReference type="EMBL" id="JABFAJ010000007">
    <property type="protein sequence ID" value="NNU26746.1"/>
    <property type="molecule type" value="Genomic_DNA"/>
</dbReference>
<dbReference type="PANTHER" id="PTHR33677">
    <property type="entry name" value="TRANSCRIPTIONAL REPRESSOR FRMR-RELATED"/>
    <property type="match status" value="1"/>
</dbReference>
<dbReference type="CDD" id="cd10148">
    <property type="entry name" value="CsoR-like_DUF156"/>
    <property type="match status" value="1"/>
</dbReference>
<evidence type="ECO:0000313" key="4">
    <source>
        <dbReference type="Proteomes" id="UP000557204"/>
    </source>
</evidence>
<evidence type="ECO:0000256" key="2">
    <source>
        <dbReference type="ARBA" id="ARBA00023008"/>
    </source>
</evidence>
<comment type="similarity">
    <text evidence="1">Belongs to the CsoR family.</text>
</comment>
<proteinExistence type="inferred from homology"/>
<dbReference type="Gene3D" id="1.20.58.1000">
    <property type="entry name" value="Metal-sensitive repressor, helix protomer"/>
    <property type="match status" value="1"/>
</dbReference>
<dbReference type="GO" id="GO:0003677">
    <property type="term" value="F:DNA binding"/>
    <property type="evidence" value="ECO:0007669"/>
    <property type="project" value="InterPro"/>
</dbReference>
<dbReference type="AlphaFoldDB" id="A0A849JTM3"/>
<keyword evidence="2" id="KW-0186">Copper</keyword>
<evidence type="ECO:0000256" key="1">
    <source>
        <dbReference type="ARBA" id="ARBA00005428"/>
    </source>
</evidence>
<reference evidence="3 4" key="1">
    <citation type="submission" date="2020-05" db="EMBL/GenBank/DDBJ databases">
        <title>Genome sequence of Isoptericola sp. JC619 isolated from Chilika lagoon, India.</title>
        <authorList>
            <person name="Kumar D."/>
            <person name="Appam K."/>
            <person name="Gandham S."/>
            <person name="Uppada J."/>
            <person name="Sasikala C."/>
            <person name="Venkata Ramana C."/>
        </authorList>
    </citation>
    <scope>NUCLEOTIDE SEQUENCE [LARGE SCALE GENOMIC DNA]</scope>
    <source>
        <strain evidence="3 4">JC619</strain>
    </source>
</reference>
<comment type="caution">
    <text evidence="3">The sequence shown here is derived from an EMBL/GenBank/DDBJ whole genome shotgun (WGS) entry which is preliminary data.</text>
</comment>
<dbReference type="Pfam" id="PF02583">
    <property type="entry name" value="Trns_repr_metal"/>
    <property type="match status" value="1"/>
</dbReference>
<dbReference type="GO" id="GO:0046872">
    <property type="term" value="F:metal ion binding"/>
    <property type="evidence" value="ECO:0007669"/>
    <property type="project" value="InterPro"/>
</dbReference>
<dbReference type="PANTHER" id="PTHR33677:SF5">
    <property type="entry name" value="TRANSCRIPTIONAL REPRESSOR FRMR"/>
    <property type="match status" value="1"/>
</dbReference>
<dbReference type="Proteomes" id="UP000557204">
    <property type="component" value="Unassembled WGS sequence"/>
</dbReference>
<name>A0A849JTM3_9MICO</name>
<protein>
    <submittedName>
        <fullName evidence="3">Metal-sensitive transcriptional regulator</fullName>
    </submittedName>
</protein>
<gene>
    <name evidence="3" type="ORF">HLI28_04205</name>
</gene>
<evidence type="ECO:0000313" key="3">
    <source>
        <dbReference type="EMBL" id="NNU26746.1"/>
    </source>
</evidence>
<dbReference type="InterPro" id="IPR038390">
    <property type="entry name" value="Metal_Tscrpt_repr_sf"/>
</dbReference>
<sequence length="90" mass="9672">MSTQDAAAQRKIVNRLKRARGQLDALITAVEDGRSCRDVVMQLSAVASALDKAGYAVIANAMQECLVDPDHTTEDGLTPAELEKLFLTLA</sequence>
<dbReference type="GO" id="GO:0045892">
    <property type="term" value="P:negative regulation of DNA-templated transcription"/>
    <property type="evidence" value="ECO:0007669"/>
    <property type="project" value="UniProtKB-ARBA"/>
</dbReference>
<accession>A0A849JTM3</accession>